<protein>
    <submittedName>
        <fullName evidence="1">Uncharacterized protein</fullName>
    </submittedName>
</protein>
<comment type="caution">
    <text evidence="1">The sequence shown here is derived from an EMBL/GenBank/DDBJ whole genome shotgun (WGS) entry which is preliminary data.</text>
</comment>
<name>A0A840VF55_9PROT</name>
<gene>
    <name evidence="1" type="ORF">HNP71_002808</name>
</gene>
<sequence>MSDSTRVRITDVSVANIEVATDAKIIPVKGGFNVQVSNQYGAEILKNGGGNAVYKTKGAAKRTVERHNNNIKWHEDKVLPSPSMMPPST</sequence>
<keyword evidence="2" id="KW-1185">Reference proteome</keyword>
<reference evidence="1 2" key="1">
    <citation type="submission" date="2020-08" db="EMBL/GenBank/DDBJ databases">
        <title>Genomic Encyclopedia of Type Strains, Phase IV (KMG-IV): sequencing the most valuable type-strain genomes for metagenomic binning, comparative biology and taxonomic classification.</title>
        <authorList>
            <person name="Goeker M."/>
        </authorList>
    </citation>
    <scope>NUCLEOTIDE SEQUENCE [LARGE SCALE GENOMIC DNA]</scope>
    <source>
        <strain evidence="1 2">DSM 27026</strain>
    </source>
</reference>
<organism evidence="1 2">
    <name type="scientific">Acidocella aromatica</name>
    <dbReference type="NCBI Taxonomy" id="1303579"/>
    <lineage>
        <taxon>Bacteria</taxon>
        <taxon>Pseudomonadati</taxon>
        <taxon>Pseudomonadota</taxon>
        <taxon>Alphaproteobacteria</taxon>
        <taxon>Acetobacterales</taxon>
        <taxon>Acidocellaceae</taxon>
        <taxon>Acidocella</taxon>
    </lineage>
</organism>
<proteinExistence type="predicted"/>
<evidence type="ECO:0000313" key="2">
    <source>
        <dbReference type="Proteomes" id="UP000553706"/>
    </source>
</evidence>
<dbReference type="EMBL" id="JACHFJ010000021">
    <property type="protein sequence ID" value="MBB5374533.1"/>
    <property type="molecule type" value="Genomic_DNA"/>
</dbReference>
<dbReference type="RefSeq" id="WP_183267546.1">
    <property type="nucleotide sequence ID" value="NZ_JACHFJ010000021.1"/>
</dbReference>
<accession>A0A840VF55</accession>
<dbReference type="Proteomes" id="UP000553706">
    <property type="component" value="Unassembled WGS sequence"/>
</dbReference>
<evidence type="ECO:0000313" key="1">
    <source>
        <dbReference type="EMBL" id="MBB5374533.1"/>
    </source>
</evidence>
<dbReference type="AlphaFoldDB" id="A0A840VF55"/>